<evidence type="ECO:0000256" key="2">
    <source>
        <dbReference type="SAM" id="SignalP"/>
    </source>
</evidence>
<sequence>MFAASFLACSLIGFAPPAVAESGAVLLEDDFNRAEKDDAKEQVGGGWGTNSKSRAKGNKQVDLVEHDGGGALHITMHPEADHGVSVRHDVSAWKDGTLTLRFKLPPKGDLGIDLADLQEKSVHAGHLLIVRVKPDVVELRDHKAGGMDLARRERRQAGTVTADDKQVMKDTVLRVKTAVAPNEWHTLTITTTGDVLSVSIDDKPVGELNSSGIGHPTKRTIRIAVNSECWVDDLKLVAD</sequence>
<keyword evidence="5" id="KW-1185">Reference proteome</keyword>
<name>A0ABX1VGT3_9PLAN</name>
<dbReference type="SUPFAM" id="SSF49899">
    <property type="entry name" value="Concanavalin A-like lectins/glucanases"/>
    <property type="match status" value="1"/>
</dbReference>
<comment type="caution">
    <text evidence="4">The sequence shown here is derived from an EMBL/GenBank/DDBJ whole genome shotgun (WGS) entry which is preliminary data.</text>
</comment>
<feature type="signal peptide" evidence="2">
    <location>
        <begin position="1"/>
        <end position="20"/>
    </location>
</feature>
<dbReference type="InterPro" id="IPR013320">
    <property type="entry name" value="ConA-like_dom_sf"/>
</dbReference>
<feature type="chain" id="PRO_5046246618" description="3-keto-alpha-glucoside-1,2-lyase/3-keto-2-hydroxy-glucal hydratase domain-containing protein" evidence="2">
    <location>
        <begin position="21"/>
        <end position="239"/>
    </location>
</feature>
<dbReference type="RefSeq" id="WP_171188746.1">
    <property type="nucleotide sequence ID" value="NZ_WTPX01000119.1"/>
</dbReference>
<evidence type="ECO:0000313" key="5">
    <source>
        <dbReference type="Proteomes" id="UP000609651"/>
    </source>
</evidence>
<dbReference type="Gene3D" id="2.60.120.560">
    <property type="entry name" value="Exo-inulinase, domain 1"/>
    <property type="match status" value="1"/>
</dbReference>
<evidence type="ECO:0000259" key="3">
    <source>
        <dbReference type="Pfam" id="PF06439"/>
    </source>
</evidence>
<dbReference type="Pfam" id="PF06439">
    <property type="entry name" value="3keto-disac_hyd"/>
    <property type="match status" value="1"/>
</dbReference>
<gene>
    <name evidence="4" type="ORF">LzC2_31720</name>
</gene>
<organism evidence="4 5">
    <name type="scientific">Alienimonas chondri</name>
    <dbReference type="NCBI Taxonomy" id="2681879"/>
    <lineage>
        <taxon>Bacteria</taxon>
        <taxon>Pseudomonadati</taxon>
        <taxon>Planctomycetota</taxon>
        <taxon>Planctomycetia</taxon>
        <taxon>Planctomycetales</taxon>
        <taxon>Planctomycetaceae</taxon>
        <taxon>Alienimonas</taxon>
    </lineage>
</organism>
<accession>A0ABX1VGT3</accession>
<feature type="domain" description="3-keto-alpha-glucoside-1,2-lyase/3-keto-2-hydroxy-glucal hydratase" evidence="3">
    <location>
        <begin position="46"/>
        <end position="221"/>
    </location>
</feature>
<protein>
    <recommendedName>
        <fullName evidence="3">3-keto-alpha-glucoside-1,2-lyase/3-keto-2-hydroxy-glucal hydratase domain-containing protein</fullName>
    </recommendedName>
</protein>
<dbReference type="EMBL" id="WTPX01000119">
    <property type="protein sequence ID" value="NNJ27075.1"/>
    <property type="molecule type" value="Genomic_DNA"/>
</dbReference>
<evidence type="ECO:0000256" key="1">
    <source>
        <dbReference type="SAM" id="MobiDB-lite"/>
    </source>
</evidence>
<proteinExistence type="predicted"/>
<reference evidence="4 5" key="1">
    <citation type="journal article" date="2020" name="Syst. Appl. Microbiol.">
        <title>Alienimonas chondri sp. nov., a novel planctomycete isolated from the biofilm of the red alga Chondrus crispus.</title>
        <authorList>
            <person name="Vitorino I."/>
            <person name="Albuquerque L."/>
            <person name="Wiegand S."/>
            <person name="Kallscheuer N."/>
            <person name="da Costa M.S."/>
            <person name="Lobo-da-Cunha A."/>
            <person name="Jogler C."/>
            <person name="Lage O.M."/>
        </authorList>
    </citation>
    <scope>NUCLEOTIDE SEQUENCE [LARGE SCALE GENOMIC DNA]</scope>
    <source>
        <strain evidence="4 5">LzC2</strain>
    </source>
</reference>
<feature type="region of interest" description="Disordered" evidence="1">
    <location>
        <begin position="37"/>
        <end position="58"/>
    </location>
</feature>
<keyword evidence="2" id="KW-0732">Signal</keyword>
<dbReference type="Proteomes" id="UP000609651">
    <property type="component" value="Unassembled WGS sequence"/>
</dbReference>
<dbReference type="InterPro" id="IPR010496">
    <property type="entry name" value="AL/BT2_dom"/>
</dbReference>
<evidence type="ECO:0000313" key="4">
    <source>
        <dbReference type="EMBL" id="NNJ27075.1"/>
    </source>
</evidence>